<dbReference type="Gene3D" id="3.80.10.10">
    <property type="entry name" value="Ribonuclease Inhibitor"/>
    <property type="match status" value="1"/>
</dbReference>
<keyword evidence="3" id="KW-1185">Reference proteome</keyword>
<dbReference type="AlphaFoldDB" id="A0A8H7ENI2"/>
<evidence type="ECO:0000313" key="3">
    <source>
        <dbReference type="Proteomes" id="UP000605846"/>
    </source>
</evidence>
<organism evidence="2 3">
    <name type="scientific">Apophysomyces ossiformis</name>
    <dbReference type="NCBI Taxonomy" id="679940"/>
    <lineage>
        <taxon>Eukaryota</taxon>
        <taxon>Fungi</taxon>
        <taxon>Fungi incertae sedis</taxon>
        <taxon>Mucoromycota</taxon>
        <taxon>Mucoromycotina</taxon>
        <taxon>Mucoromycetes</taxon>
        <taxon>Mucorales</taxon>
        <taxon>Mucorineae</taxon>
        <taxon>Mucoraceae</taxon>
        <taxon>Apophysomyces</taxon>
    </lineage>
</organism>
<evidence type="ECO:0000259" key="1">
    <source>
        <dbReference type="PROSITE" id="PS50181"/>
    </source>
</evidence>
<sequence length="559" mass="64744">MDGISFADKLNDPSLSGAQIKLPNEILANIARRLSVKTLVIAVAVCRAWNSAMTPELYFSVTTRSEVQMKMFILTLIETNSDKRLAQYVRELTIANGDYELHSLLQGFPGIIRHLDWSTIFPKDGHPVRIRINHEIHTLDRAPMGFLQDRLSSLKLRIDGHQADWVDVVSGFGSVEELSVEFDSYHDAPLLTVPFSNLEQLHNGLPKLQQLHLLNVKFAGELPEHIKPCATVRYLKLEVRRGSGWGQYFARKYTHLAKLHLCGQNAFSYKTDNEAKKLVESCQGLEELRIRKLSYECLKMFASLGARLTYVPYDKGYWFSKPLLKFHPTITTVKIKRDCYRGTVEETMEGLKACPLLQDLEWYCRQNELCVDWILHELNNLQRLDVEARHIRLRGKYSSATHRKLRALDLNGRFIENDVYLYLSRYCPRINQLRCIYRRQIEGLPTIYYPNPSLKYLRVWCEADCIFKFTQMNEEERIQDYKSRYSGSGYTEWLHRPHFSPRAITRTKANDIVDKLCAFSLEPSEENDRTLKSVLNVPIVSIICHFVEEYDLEGAVLIG</sequence>
<reference evidence="2" key="1">
    <citation type="submission" date="2020-01" db="EMBL/GenBank/DDBJ databases">
        <title>Genome Sequencing of Three Apophysomyces-Like Fungal Strains Confirms a Novel Fungal Genus in the Mucoromycota with divergent Burkholderia-like Endosymbiotic Bacteria.</title>
        <authorList>
            <person name="Stajich J.E."/>
            <person name="Macias A.M."/>
            <person name="Carter-House D."/>
            <person name="Lovett B."/>
            <person name="Kasson L.R."/>
            <person name="Berry K."/>
            <person name="Grigoriev I."/>
            <person name="Chang Y."/>
            <person name="Spatafora J."/>
            <person name="Kasson M.T."/>
        </authorList>
    </citation>
    <scope>NUCLEOTIDE SEQUENCE</scope>
    <source>
        <strain evidence="2">NRRL A-21654</strain>
    </source>
</reference>
<dbReference type="OrthoDB" id="2384815at2759"/>
<gene>
    <name evidence="2" type="ORF">EC973_000940</name>
</gene>
<dbReference type="EMBL" id="JABAYA010000118">
    <property type="protein sequence ID" value="KAF7724490.1"/>
    <property type="molecule type" value="Genomic_DNA"/>
</dbReference>
<comment type="caution">
    <text evidence="2">The sequence shown here is derived from an EMBL/GenBank/DDBJ whole genome shotgun (WGS) entry which is preliminary data.</text>
</comment>
<dbReference type="InterPro" id="IPR001810">
    <property type="entry name" value="F-box_dom"/>
</dbReference>
<dbReference type="InterPro" id="IPR036047">
    <property type="entry name" value="F-box-like_dom_sf"/>
</dbReference>
<name>A0A8H7ENI2_9FUNG</name>
<protein>
    <recommendedName>
        <fullName evidence="1">F-box domain-containing protein</fullName>
    </recommendedName>
</protein>
<feature type="domain" description="F-box" evidence="1">
    <location>
        <begin position="16"/>
        <end position="62"/>
    </location>
</feature>
<dbReference type="CDD" id="cd09917">
    <property type="entry name" value="F-box_SF"/>
    <property type="match status" value="1"/>
</dbReference>
<evidence type="ECO:0000313" key="2">
    <source>
        <dbReference type="EMBL" id="KAF7724490.1"/>
    </source>
</evidence>
<dbReference type="PANTHER" id="PTHR31639:SF256">
    <property type="entry name" value="OS07G0242900 PROTEIN"/>
    <property type="match status" value="1"/>
</dbReference>
<dbReference type="Pfam" id="PF12937">
    <property type="entry name" value="F-box-like"/>
    <property type="match status" value="1"/>
</dbReference>
<dbReference type="PANTHER" id="PTHR31639">
    <property type="entry name" value="F-BOX PROTEIN-LIKE"/>
    <property type="match status" value="1"/>
</dbReference>
<dbReference type="SUPFAM" id="SSF52047">
    <property type="entry name" value="RNI-like"/>
    <property type="match status" value="1"/>
</dbReference>
<proteinExistence type="predicted"/>
<accession>A0A8H7ENI2</accession>
<dbReference type="Proteomes" id="UP000605846">
    <property type="component" value="Unassembled WGS sequence"/>
</dbReference>
<dbReference type="SUPFAM" id="SSF81383">
    <property type="entry name" value="F-box domain"/>
    <property type="match status" value="1"/>
</dbReference>
<dbReference type="Gene3D" id="1.20.1280.50">
    <property type="match status" value="1"/>
</dbReference>
<dbReference type="PROSITE" id="PS50181">
    <property type="entry name" value="FBOX"/>
    <property type="match status" value="1"/>
</dbReference>
<dbReference type="InterPro" id="IPR032675">
    <property type="entry name" value="LRR_dom_sf"/>
</dbReference>